<keyword evidence="3" id="KW-1003">Cell membrane</keyword>
<dbReference type="GO" id="GO:0046340">
    <property type="term" value="P:diacylglycerol catabolic process"/>
    <property type="evidence" value="ECO:0007669"/>
    <property type="project" value="TreeGrafter"/>
</dbReference>
<keyword evidence="5 15" id="KW-0812">Transmembrane</keyword>
<evidence type="ECO:0000256" key="7">
    <source>
        <dbReference type="ARBA" id="ARBA00022801"/>
    </source>
</evidence>
<dbReference type="Gene3D" id="3.40.50.1820">
    <property type="entry name" value="alpha/beta hydrolase"/>
    <property type="match status" value="1"/>
</dbReference>
<sequence>MPSLIAFGRRWNIASDDFVFPEITEAVWRVGWVIVAVAIFLLHIINLVSAAFCLAISLLSARGSILEVSARKHVATLLYVRVPLFVAEFIWTLTSTILIFGVFNAEFCFSVHGIRLVVILEWLLIAGVGFGIFIVFNPQGGHSVEQSIMIERRYWRNKFTLCKIRQDQTMRAALDEIAALIASFFADNDFVMSDIVAVAIYGWPTYMLNNCGCAPWYRLCRKVKCCRRCSSSDILVVEDNCFSCHTGALNRLYQVPFVALTDHTTKSIVIVIRGSASLLDLVTDLSLNDDIFSVDVDSDPILAEDHELDEDGEVRVHRDMLVLNPTYGIVVCGHSLGAGVATLLTLLLKQTYTDIRCYAFSPPGCVISKHGIPETESHVLSLFVGDDFIPRISYQSIQALKGDIDREIFSTAKAKYEILIKGFFKLFFSAPWELHPALSESDGTTSSTTRDCRRLIQNRETEFNYGARGDANVENGLVTESSTESDQQRIQLHPPGRLLRLALVDDKVEMKWVNYHFLNEIQLTGTIVSDHLPHRVRKIVRRLVMKIPPASHNLFNALPKKLFQV</sequence>
<dbReference type="PANTHER" id="PTHR45792">
    <property type="entry name" value="DIACYLGLYCEROL LIPASE HOMOLOG-RELATED"/>
    <property type="match status" value="1"/>
</dbReference>
<keyword evidence="10 15" id="KW-1133">Transmembrane helix</keyword>
<keyword evidence="11" id="KW-0443">Lipid metabolism</keyword>
<proteinExistence type="predicted"/>
<keyword evidence="4" id="KW-0597">Phosphoprotein</keyword>
<dbReference type="PANTHER" id="PTHR45792:SF2">
    <property type="entry name" value="DIACYLGLYCEROL LIPASE-BETA"/>
    <property type="match status" value="1"/>
</dbReference>
<dbReference type="InterPro" id="IPR002921">
    <property type="entry name" value="Fungal_lipase-type"/>
</dbReference>
<feature type="transmembrane region" description="Helical" evidence="15">
    <location>
        <begin position="30"/>
        <end position="61"/>
    </location>
</feature>
<name>A0A915D5C5_9BILA</name>
<comment type="subcellular location">
    <subcellularLocation>
        <location evidence="2">Cell membrane</location>
        <topology evidence="2">Multi-pass membrane protein</topology>
    </subcellularLocation>
</comment>
<protein>
    <recommendedName>
        <fullName evidence="14">sn-1-specific diacylglycerol lipase</fullName>
        <ecNumber evidence="14">3.1.1.116</ecNumber>
    </recommendedName>
</protein>
<evidence type="ECO:0000259" key="16">
    <source>
        <dbReference type="Pfam" id="PF01764"/>
    </source>
</evidence>
<feature type="transmembrane region" description="Helical" evidence="15">
    <location>
        <begin position="327"/>
        <end position="348"/>
    </location>
</feature>
<dbReference type="InterPro" id="IPR052214">
    <property type="entry name" value="DAG_Lipase-Related"/>
</dbReference>
<evidence type="ECO:0000256" key="15">
    <source>
        <dbReference type="SAM" id="Phobius"/>
    </source>
</evidence>
<keyword evidence="8" id="KW-0106">Calcium</keyword>
<keyword evidence="12 15" id="KW-0472">Membrane</keyword>
<comment type="cofactor">
    <cofactor evidence="1">
        <name>Ca(2+)</name>
        <dbReference type="ChEBI" id="CHEBI:29108"/>
    </cofactor>
</comment>
<evidence type="ECO:0000256" key="6">
    <source>
        <dbReference type="ARBA" id="ARBA00022723"/>
    </source>
</evidence>
<evidence type="ECO:0000256" key="12">
    <source>
        <dbReference type="ARBA" id="ARBA00023136"/>
    </source>
</evidence>
<dbReference type="GO" id="GO:0005886">
    <property type="term" value="C:plasma membrane"/>
    <property type="evidence" value="ECO:0007669"/>
    <property type="project" value="UniProtKB-SubCell"/>
</dbReference>
<evidence type="ECO:0000256" key="4">
    <source>
        <dbReference type="ARBA" id="ARBA00022553"/>
    </source>
</evidence>
<evidence type="ECO:0000256" key="9">
    <source>
        <dbReference type="ARBA" id="ARBA00022963"/>
    </source>
</evidence>
<evidence type="ECO:0000313" key="18">
    <source>
        <dbReference type="WBParaSite" id="jg16212"/>
    </source>
</evidence>
<keyword evidence="6" id="KW-0479">Metal-binding</keyword>
<accession>A0A915D5C5</accession>
<evidence type="ECO:0000256" key="5">
    <source>
        <dbReference type="ARBA" id="ARBA00022692"/>
    </source>
</evidence>
<dbReference type="Pfam" id="PF01764">
    <property type="entry name" value="Lipase_3"/>
    <property type="match status" value="1"/>
</dbReference>
<dbReference type="Proteomes" id="UP000887574">
    <property type="component" value="Unplaced"/>
</dbReference>
<keyword evidence="17" id="KW-1185">Reference proteome</keyword>
<dbReference type="InterPro" id="IPR029058">
    <property type="entry name" value="AB_hydrolase_fold"/>
</dbReference>
<dbReference type="WBParaSite" id="jg16212">
    <property type="protein sequence ID" value="jg16212"/>
    <property type="gene ID" value="jg16212"/>
</dbReference>
<dbReference type="GO" id="GO:0022008">
    <property type="term" value="P:neurogenesis"/>
    <property type="evidence" value="ECO:0007669"/>
    <property type="project" value="TreeGrafter"/>
</dbReference>
<dbReference type="GO" id="GO:0005737">
    <property type="term" value="C:cytoplasm"/>
    <property type="evidence" value="ECO:0007669"/>
    <property type="project" value="TreeGrafter"/>
</dbReference>
<evidence type="ECO:0000256" key="10">
    <source>
        <dbReference type="ARBA" id="ARBA00022989"/>
    </source>
</evidence>
<keyword evidence="9" id="KW-0442">Lipid degradation</keyword>
<organism evidence="17 18">
    <name type="scientific">Ditylenchus dipsaci</name>
    <dbReference type="NCBI Taxonomy" id="166011"/>
    <lineage>
        <taxon>Eukaryota</taxon>
        <taxon>Metazoa</taxon>
        <taxon>Ecdysozoa</taxon>
        <taxon>Nematoda</taxon>
        <taxon>Chromadorea</taxon>
        <taxon>Rhabditida</taxon>
        <taxon>Tylenchina</taxon>
        <taxon>Tylenchomorpha</taxon>
        <taxon>Sphaerularioidea</taxon>
        <taxon>Anguinidae</taxon>
        <taxon>Anguininae</taxon>
        <taxon>Ditylenchus</taxon>
    </lineage>
</organism>
<evidence type="ECO:0000313" key="17">
    <source>
        <dbReference type="Proteomes" id="UP000887574"/>
    </source>
</evidence>
<dbReference type="SUPFAM" id="SSF53474">
    <property type="entry name" value="alpha/beta-Hydrolases"/>
    <property type="match status" value="1"/>
</dbReference>
<evidence type="ECO:0000256" key="2">
    <source>
        <dbReference type="ARBA" id="ARBA00004651"/>
    </source>
</evidence>
<feature type="transmembrane region" description="Helical" evidence="15">
    <location>
        <begin position="114"/>
        <end position="136"/>
    </location>
</feature>
<evidence type="ECO:0000256" key="1">
    <source>
        <dbReference type="ARBA" id="ARBA00001913"/>
    </source>
</evidence>
<evidence type="ECO:0000256" key="13">
    <source>
        <dbReference type="ARBA" id="ARBA00024531"/>
    </source>
</evidence>
<evidence type="ECO:0000256" key="3">
    <source>
        <dbReference type="ARBA" id="ARBA00022475"/>
    </source>
</evidence>
<dbReference type="GO" id="GO:0046872">
    <property type="term" value="F:metal ion binding"/>
    <property type="evidence" value="ECO:0007669"/>
    <property type="project" value="UniProtKB-KW"/>
</dbReference>
<dbReference type="GO" id="GO:0019369">
    <property type="term" value="P:arachidonate metabolic process"/>
    <property type="evidence" value="ECO:0007669"/>
    <property type="project" value="TreeGrafter"/>
</dbReference>
<keyword evidence="7" id="KW-0378">Hydrolase</keyword>
<comment type="catalytic activity">
    <reaction evidence="13">
        <text>a 1,2-diacyl-sn-glycerol + H2O = a 2-acylglycerol + a fatty acid + H(+)</text>
        <dbReference type="Rhea" id="RHEA:33275"/>
        <dbReference type="ChEBI" id="CHEBI:15377"/>
        <dbReference type="ChEBI" id="CHEBI:15378"/>
        <dbReference type="ChEBI" id="CHEBI:17389"/>
        <dbReference type="ChEBI" id="CHEBI:17815"/>
        <dbReference type="ChEBI" id="CHEBI:28868"/>
        <dbReference type="EC" id="3.1.1.116"/>
    </reaction>
    <physiologicalReaction direction="left-to-right" evidence="13">
        <dbReference type="Rhea" id="RHEA:33276"/>
    </physiologicalReaction>
</comment>
<dbReference type="AlphaFoldDB" id="A0A915D5C5"/>
<dbReference type="EC" id="3.1.1.116" evidence="14"/>
<feature type="domain" description="Fungal lipase-type" evidence="16">
    <location>
        <begin position="269"/>
        <end position="395"/>
    </location>
</feature>
<evidence type="ECO:0000256" key="14">
    <source>
        <dbReference type="ARBA" id="ARBA00026104"/>
    </source>
</evidence>
<dbReference type="GO" id="GO:0004806">
    <property type="term" value="F:triacylglycerol lipase activity"/>
    <property type="evidence" value="ECO:0007669"/>
    <property type="project" value="TreeGrafter"/>
</dbReference>
<evidence type="ECO:0000256" key="11">
    <source>
        <dbReference type="ARBA" id="ARBA00023098"/>
    </source>
</evidence>
<reference evidence="18" key="1">
    <citation type="submission" date="2022-11" db="UniProtKB">
        <authorList>
            <consortium name="WormBaseParasite"/>
        </authorList>
    </citation>
    <scope>IDENTIFICATION</scope>
</reference>
<evidence type="ECO:0000256" key="8">
    <source>
        <dbReference type="ARBA" id="ARBA00022837"/>
    </source>
</evidence>
<feature type="transmembrane region" description="Helical" evidence="15">
    <location>
        <begin position="82"/>
        <end position="102"/>
    </location>
</feature>
<dbReference type="CDD" id="cd00519">
    <property type="entry name" value="Lipase_3"/>
    <property type="match status" value="1"/>
</dbReference>